<dbReference type="InterPro" id="IPR057727">
    <property type="entry name" value="WCX_dom"/>
</dbReference>
<organism evidence="3 4">
    <name type="scientific">Desulfacinum hydrothermale DSM 13146</name>
    <dbReference type="NCBI Taxonomy" id="1121390"/>
    <lineage>
        <taxon>Bacteria</taxon>
        <taxon>Pseudomonadati</taxon>
        <taxon>Thermodesulfobacteriota</taxon>
        <taxon>Syntrophobacteria</taxon>
        <taxon>Syntrophobacterales</taxon>
        <taxon>Syntrophobacteraceae</taxon>
        <taxon>Desulfacinum</taxon>
    </lineage>
</organism>
<reference evidence="3 4" key="1">
    <citation type="submission" date="2017-04" db="EMBL/GenBank/DDBJ databases">
        <authorList>
            <person name="Afonso C.L."/>
            <person name="Miller P.J."/>
            <person name="Scott M.A."/>
            <person name="Spackman E."/>
            <person name="Goraichik I."/>
            <person name="Dimitrov K.M."/>
            <person name="Suarez D.L."/>
            <person name="Swayne D.E."/>
        </authorList>
    </citation>
    <scope>NUCLEOTIDE SEQUENCE [LARGE SCALE GENOMIC DNA]</scope>
    <source>
        <strain evidence="3 4">DSM 13146</strain>
    </source>
</reference>
<dbReference type="PANTHER" id="PTHR34580:SF1">
    <property type="entry name" value="PROTEIN PAFC"/>
    <property type="match status" value="1"/>
</dbReference>
<dbReference type="Pfam" id="PF13280">
    <property type="entry name" value="WYL"/>
    <property type="match status" value="1"/>
</dbReference>
<dbReference type="PROSITE" id="PS52050">
    <property type="entry name" value="WYL"/>
    <property type="match status" value="1"/>
</dbReference>
<sequence length="312" mass="37048">MLERIFWFYGQLKKNAYPTAARYRERFEISMSTFKRDLAFLRDRLGAPIEYDRHRRGYFLTDASFELPPFWFNAHQLLFVLGLCRQMTRAVHPLPREILDFRRRVEALLAMHFGPRILQAVSFENVEWSRCDTHILETLVEAILKRRRLCILYHTGYSGKTARREVEPYRLHNYRGTWHLVAFCHYRNEPRIFMLSRMEEAHLLTDGFDRPRFDVAAFLDTAFGIYRGGSLQKAVLRFSPAIARIIRDQIWHQDQEMLLEPDGSLVLTVPVADLTEIRRHALQYGADVEVLEPEELRRQVREEAAQILARYF</sequence>
<gene>
    <name evidence="3" type="ORF">SAMN02746041_03129</name>
</gene>
<keyword evidence="3" id="KW-0238">DNA-binding</keyword>
<keyword evidence="4" id="KW-1185">Reference proteome</keyword>
<dbReference type="GO" id="GO:0003677">
    <property type="term" value="F:DNA binding"/>
    <property type="evidence" value="ECO:0007669"/>
    <property type="project" value="UniProtKB-KW"/>
</dbReference>
<evidence type="ECO:0000259" key="2">
    <source>
        <dbReference type="Pfam" id="PF25583"/>
    </source>
</evidence>
<proteinExistence type="predicted"/>
<dbReference type="Pfam" id="PF25583">
    <property type="entry name" value="WCX"/>
    <property type="match status" value="1"/>
</dbReference>
<feature type="domain" description="WCX" evidence="2">
    <location>
        <begin position="232"/>
        <end position="308"/>
    </location>
</feature>
<evidence type="ECO:0000259" key="1">
    <source>
        <dbReference type="Pfam" id="PF13280"/>
    </source>
</evidence>
<name>A0A1W1XVI9_9BACT</name>
<dbReference type="STRING" id="1121390.SAMN02746041_03129"/>
<dbReference type="Proteomes" id="UP000192783">
    <property type="component" value="Unassembled WGS sequence"/>
</dbReference>
<dbReference type="AlphaFoldDB" id="A0A1W1XVI9"/>
<dbReference type="InterPro" id="IPR051534">
    <property type="entry name" value="CBASS_pafABC_assoc_protein"/>
</dbReference>
<protein>
    <submittedName>
        <fullName evidence="3">Predicted DNA-binding transcriptional regulator YafY, contains an HTH and WYL domains</fullName>
    </submittedName>
</protein>
<dbReference type="RefSeq" id="WP_084059016.1">
    <property type="nucleotide sequence ID" value="NZ_FWXF01000025.1"/>
</dbReference>
<accession>A0A1W1XVI9</accession>
<dbReference type="InterPro" id="IPR026881">
    <property type="entry name" value="WYL_dom"/>
</dbReference>
<dbReference type="EMBL" id="FWXF01000025">
    <property type="protein sequence ID" value="SMC27943.1"/>
    <property type="molecule type" value="Genomic_DNA"/>
</dbReference>
<dbReference type="OrthoDB" id="9787242at2"/>
<evidence type="ECO:0000313" key="4">
    <source>
        <dbReference type="Proteomes" id="UP000192783"/>
    </source>
</evidence>
<feature type="domain" description="WYL" evidence="1">
    <location>
        <begin position="135"/>
        <end position="202"/>
    </location>
</feature>
<evidence type="ECO:0000313" key="3">
    <source>
        <dbReference type="EMBL" id="SMC27943.1"/>
    </source>
</evidence>
<dbReference type="PANTHER" id="PTHR34580">
    <property type="match status" value="1"/>
</dbReference>